<evidence type="ECO:0000313" key="1">
    <source>
        <dbReference type="EMBL" id="MBP2168940.1"/>
    </source>
</evidence>
<reference evidence="2" key="1">
    <citation type="submission" date="2023-07" db="EMBL/GenBank/DDBJ databases">
        <title>Genome mining of underrepresented organisms for secondary metabolites.</title>
        <authorList>
            <person name="D'Agostino P.M."/>
        </authorList>
    </citation>
    <scope>NUCLEOTIDE SEQUENCE [LARGE SCALE GENOMIC DNA]</scope>
    <source>
        <strain evidence="2">WS4403</strain>
    </source>
</reference>
<accession>A0ABS4P9Z3</accession>
<name>A0ABS4P9Z3_9GAMM</name>
<evidence type="ECO:0000313" key="2">
    <source>
        <dbReference type="Proteomes" id="UP001195624"/>
    </source>
</evidence>
<sequence>MDISGLNQMACSNEVVSPPTKADSVLSSKIKEVYNSPLKSALLYIDDPKNFKHEINGNTIRSSDLHTPEGRLLENRFKTKVKPIKWTLTEMYRETKSVPYYTNDVIAYHVKKISEENGFRALPETIKLREVINPGALCETYDKSGSELSEGLFKSDVGKTVLRIMEDHSLVANQVKSRVNPDDDRAVDFYIDVKKRQE</sequence>
<dbReference type="RefSeq" id="WP_157819421.1">
    <property type="nucleotide sequence ID" value="NZ_JAGGMQ010000001.1"/>
</dbReference>
<dbReference type="EMBL" id="JAGGMQ010000001">
    <property type="protein sequence ID" value="MBP2168940.1"/>
    <property type="molecule type" value="Genomic_DNA"/>
</dbReference>
<dbReference type="Proteomes" id="UP001195624">
    <property type="component" value="Unassembled WGS sequence"/>
</dbReference>
<protein>
    <submittedName>
        <fullName evidence="1">Uncharacterized protein</fullName>
    </submittedName>
</protein>
<proteinExistence type="predicted"/>
<keyword evidence="2" id="KW-1185">Reference proteome</keyword>
<organism evidence="1 2">
    <name type="scientific">Winslowiella toletana</name>
    <dbReference type="NCBI Taxonomy" id="92490"/>
    <lineage>
        <taxon>Bacteria</taxon>
        <taxon>Pseudomonadati</taxon>
        <taxon>Pseudomonadota</taxon>
        <taxon>Gammaproteobacteria</taxon>
        <taxon>Enterobacterales</taxon>
        <taxon>Erwiniaceae</taxon>
        <taxon>Winslowiella</taxon>
    </lineage>
</organism>
<gene>
    <name evidence="1" type="ORF">J2125_002132</name>
</gene>
<comment type="caution">
    <text evidence="1">The sequence shown here is derived from an EMBL/GenBank/DDBJ whole genome shotgun (WGS) entry which is preliminary data.</text>
</comment>